<evidence type="ECO:0008006" key="5">
    <source>
        <dbReference type="Google" id="ProtNLM"/>
    </source>
</evidence>
<evidence type="ECO:0000313" key="3">
    <source>
        <dbReference type="EMBL" id="KPP72134.1"/>
    </source>
</evidence>
<dbReference type="EMBL" id="JARO02002685">
    <property type="protein sequence ID" value="KPP72134.1"/>
    <property type="molecule type" value="Genomic_DNA"/>
</dbReference>
<reference evidence="3 4" key="1">
    <citation type="submission" date="2015-08" db="EMBL/GenBank/DDBJ databases">
        <title>The genome of the Asian arowana (Scleropages formosus).</title>
        <authorList>
            <person name="Tan M.H."/>
            <person name="Gan H.M."/>
            <person name="Croft L.J."/>
            <person name="Austin C.M."/>
        </authorList>
    </citation>
    <scope>NUCLEOTIDE SEQUENCE [LARGE SCALE GENOMIC DNA]</scope>
    <source>
        <strain evidence="3">Aro1</strain>
    </source>
</reference>
<keyword evidence="2" id="KW-0732">Signal</keyword>
<dbReference type="Proteomes" id="UP000034805">
    <property type="component" value="Unassembled WGS sequence"/>
</dbReference>
<sequence>MLASSLIATLLSLLSLNRSDGSPAITEGVALVFPFLVSEQDAGLYTCHASFYHHHTTLLLQVEVADKDEELWNIVLICFSMAVAIVLILIVCLCIFCKKHRRESSASVVSSNKRESLAALTSLMADHRSPELKKSAVPTPLIQKDQQYPELVRYSIVIDIKSTV</sequence>
<gene>
    <name evidence="3" type="ORF">Z043_108895</name>
</gene>
<evidence type="ECO:0000256" key="1">
    <source>
        <dbReference type="SAM" id="Phobius"/>
    </source>
</evidence>
<comment type="caution">
    <text evidence="3">The sequence shown here is derived from an EMBL/GenBank/DDBJ whole genome shotgun (WGS) entry which is preliminary data.</text>
</comment>
<evidence type="ECO:0000313" key="4">
    <source>
        <dbReference type="Proteomes" id="UP000034805"/>
    </source>
</evidence>
<evidence type="ECO:0000256" key="2">
    <source>
        <dbReference type="SAM" id="SignalP"/>
    </source>
</evidence>
<accession>A0A0P7UDD0</accession>
<name>A0A0P7UDD0_SCLFO</name>
<feature type="signal peptide" evidence="2">
    <location>
        <begin position="1"/>
        <end position="21"/>
    </location>
</feature>
<organism evidence="3 4">
    <name type="scientific">Scleropages formosus</name>
    <name type="common">Asian bonytongue</name>
    <name type="synonym">Osteoglossum formosum</name>
    <dbReference type="NCBI Taxonomy" id="113540"/>
    <lineage>
        <taxon>Eukaryota</taxon>
        <taxon>Metazoa</taxon>
        <taxon>Chordata</taxon>
        <taxon>Craniata</taxon>
        <taxon>Vertebrata</taxon>
        <taxon>Euteleostomi</taxon>
        <taxon>Actinopterygii</taxon>
        <taxon>Neopterygii</taxon>
        <taxon>Teleostei</taxon>
        <taxon>Osteoglossocephala</taxon>
        <taxon>Osteoglossomorpha</taxon>
        <taxon>Osteoglossiformes</taxon>
        <taxon>Osteoglossidae</taxon>
        <taxon>Scleropages</taxon>
    </lineage>
</organism>
<keyword evidence="1" id="KW-0472">Membrane</keyword>
<keyword evidence="1" id="KW-0812">Transmembrane</keyword>
<feature type="chain" id="PRO_5006143240" description="Ig-like domain-containing protein" evidence="2">
    <location>
        <begin position="22"/>
        <end position="164"/>
    </location>
</feature>
<dbReference type="AlphaFoldDB" id="A0A0P7UDD0"/>
<keyword evidence="1" id="KW-1133">Transmembrane helix</keyword>
<protein>
    <recommendedName>
        <fullName evidence="5">Ig-like domain-containing protein</fullName>
    </recommendedName>
</protein>
<feature type="transmembrane region" description="Helical" evidence="1">
    <location>
        <begin position="71"/>
        <end position="96"/>
    </location>
</feature>
<proteinExistence type="predicted"/>